<dbReference type="InterPro" id="IPR050300">
    <property type="entry name" value="GDXG_lipolytic_enzyme"/>
</dbReference>
<dbReference type="InterPro" id="IPR029058">
    <property type="entry name" value="AB_hydrolase_fold"/>
</dbReference>
<feature type="domain" description="Alpha/beta hydrolase fold-3" evidence="2">
    <location>
        <begin position="72"/>
        <end position="276"/>
    </location>
</feature>
<evidence type="ECO:0000256" key="1">
    <source>
        <dbReference type="ARBA" id="ARBA00022801"/>
    </source>
</evidence>
<dbReference type="SUPFAM" id="SSF53474">
    <property type="entry name" value="alpha/beta-Hydrolases"/>
    <property type="match status" value="1"/>
</dbReference>
<dbReference type="STRING" id="2010991.A0A3M2SJI6"/>
<name>A0A3M2SJI6_9HYPO</name>
<gene>
    <name evidence="3" type="ORF">CDV36_002607</name>
</gene>
<dbReference type="Gene3D" id="3.40.50.1820">
    <property type="entry name" value="alpha/beta hydrolase"/>
    <property type="match status" value="1"/>
</dbReference>
<dbReference type="Proteomes" id="UP000277212">
    <property type="component" value="Unassembled WGS sequence"/>
</dbReference>
<dbReference type="AlphaFoldDB" id="A0A3M2SJI6"/>
<reference evidence="3 4" key="1">
    <citation type="submission" date="2017-06" db="EMBL/GenBank/DDBJ databases">
        <title>Comparative genomic analysis of Ambrosia Fusariam Clade fungi.</title>
        <authorList>
            <person name="Stajich J.E."/>
            <person name="Carrillo J."/>
            <person name="Kijimoto T."/>
            <person name="Eskalen A."/>
            <person name="O'Donnell K."/>
            <person name="Kasson M."/>
        </authorList>
    </citation>
    <scope>NUCLEOTIDE SEQUENCE [LARGE SCALE GENOMIC DNA]</scope>
    <source>
        <strain evidence="3">UCR3666</strain>
    </source>
</reference>
<sequence length="305" mass="34367">MAPHGFWQYLRLKAIVSLIRFFNYLGNRRHLQPSPSCDRKQIRIPSRQLGRFIDGWVYYPPNYNKDQPRALVINWHGGGYVMPNLGQDHSFCEQVAREANVLVLDADYRKGPENPFPSAAEDAEDTLRWVQSQPRIFDLDHVALSGFSSGANLALVASSELRREFKDINIKAVYPFYPGTDLSIPPETKSVPEPIAPIPAWAQHVFTDSYFPRLEDRKSPKASPIYAEESSFPRHILLFVCSGDILCPEAEAFGQKLAQAGCDIEVVKVEGAGHGFDKDAMARVFKPEEKKMAYAKVIEGLKAIM</sequence>
<dbReference type="PANTHER" id="PTHR48081:SF8">
    <property type="entry name" value="ALPHA_BETA HYDROLASE FOLD-3 DOMAIN-CONTAINING PROTEIN-RELATED"/>
    <property type="match status" value="1"/>
</dbReference>
<dbReference type="Pfam" id="PF07859">
    <property type="entry name" value="Abhydrolase_3"/>
    <property type="match status" value="1"/>
</dbReference>
<proteinExistence type="predicted"/>
<dbReference type="InterPro" id="IPR013094">
    <property type="entry name" value="AB_hydrolase_3"/>
</dbReference>
<comment type="caution">
    <text evidence="3">The sequence shown here is derived from an EMBL/GenBank/DDBJ whole genome shotgun (WGS) entry which is preliminary data.</text>
</comment>
<organism evidence="3 4">
    <name type="scientific">Fusarium kuroshium</name>
    <dbReference type="NCBI Taxonomy" id="2010991"/>
    <lineage>
        <taxon>Eukaryota</taxon>
        <taxon>Fungi</taxon>
        <taxon>Dikarya</taxon>
        <taxon>Ascomycota</taxon>
        <taxon>Pezizomycotina</taxon>
        <taxon>Sordariomycetes</taxon>
        <taxon>Hypocreomycetidae</taxon>
        <taxon>Hypocreales</taxon>
        <taxon>Nectriaceae</taxon>
        <taxon>Fusarium</taxon>
        <taxon>Fusarium solani species complex</taxon>
    </lineage>
</organism>
<dbReference type="GO" id="GO:0016787">
    <property type="term" value="F:hydrolase activity"/>
    <property type="evidence" value="ECO:0007669"/>
    <property type="project" value="UniProtKB-KW"/>
</dbReference>
<protein>
    <recommendedName>
        <fullName evidence="2">Alpha/beta hydrolase fold-3 domain-containing protein</fullName>
    </recommendedName>
</protein>
<keyword evidence="1" id="KW-0378">Hydrolase</keyword>
<dbReference type="OrthoDB" id="19653at2759"/>
<dbReference type="PANTHER" id="PTHR48081">
    <property type="entry name" value="AB HYDROLASE SUPERFAMILY PROTEIN C4A8.06C"/>
    <property type="match status" value="1"/>
</dbReference>
<evidence type="ECO:0000313" key="3">
    <source>
        <dbReference type="EMBL" id="RMJ17720.1"/>
    </source>
</evidence>
<evidence type="ECO:0000313" key="4">
    <source>
        <dbReference type="Proteomes" id="UP000277212"/>
    </source>
</evidence>
<evidence type="ECO:0000259" key="2">
    <source>
        <dbReference type="Pfam" id="PF07859"/>
    </source>
</evidence>
<accession>A0A3M2SJI6</accession>
<dbReference type="EMBL" id="NKUJ01000028">
    <property type="protein sequence ID" value="RMJ17720.1"/>
    <property type="molecule type" value="Genomic_DNA"/>
</dbReference>
<keyword evidence="4" id="KW-1185">Reference proteome</keyword>